<evidence type="ECO:0000256" key="3">
    <source>
        <dbReference type="SAM" id="SignalP"/>
    </source>
</evidence>
<accession>A0A6P8XMG7</accession>
<name>A0A6P8XMG7_DROAB</name>
<feature type="transmembrane region" description="Helical" evidence="2">
    <location>
        <begin position="409"/>
        <end position="433"/>
    </location>
</feature>
<dbReference type="Proteomes" id="UP000515160">
    <property type="component" value="Chromosome 2R"/>
</dbReference>
<dbReference type="OrthoDB" id="6436512at2759"/>
<reference evidence="5" key="1">
    <citation type="submission" date="2025-08" db="UniProtKB">
        <authorList>
            <consortium name="RefSeq"/>
        </authorList>
    </citation>
    <scope>IDENTIFICATION</scope>
    <source>
        <strain evidence="5">15112-1751.03</strain>
        <tissue evidence="5">Whole Adult</tissue>
    </source>
</reference>
<dbReference type="RefSeq" id="XP_034114169.1">
    <property type="nucleotide sequence ID" value="XM_034258278.2"/>
</dbReference>
<evidence type="ECO:0000256" key="1">
    <source>
        <dbReference type="SAM" id="MobiDB-lite"/>
    </source>
</evidence>
<feature type="compositionally biased region" description="Low complexity" evidence="1">
    <location>
        <begin position="342"/>
        <end position="351"/>
    </location>
</feature>
<feature type="signal peptide" evidence="3">
    <location>
        <begin position="1"/>
        <end position="30"/>
    </location>
</feature>
<organism evidence="4 5">
    <name type="scientific">Drosophila albomicans</name>
    <name type="common">Fruit fly</name>
    <dbReference type="NCBI Taxonomy" id="7291"/>
    <lineage>
        <taxon>Eukaryota</taxon>
        <taxon>Metazoa</taxon>
        <taxon>Ecdysozoa</taxon>
        <taxon>Arthropoda</taxon>
        <taxon>Hexapoda</taxon>
        <taxon>Insecta</taxon>
        <taxon>Pterygota</taxon>
        <taxon>Neoptera</taxon>
        <taxon>Endopterygota</taxon>
        <taxon>Diptera</taxon>
        <taxon>Brachycera</taxon>
        <taxon>Muscomorpha</taxon>
        <taxon>Ephydroidea</taxon>
        <taxon>Drosophilidae</taxon>
        <taxon>Drosophila</taxon>
    </lineage>
</organism>
<keyword evidence="2" id="KW-1133">Transmembrane helix</keyword>
<keyword evidence="2" id="KW-0812">Transmembrane</keyword>
<evidence type="ECO:0000313" key="4">
    <source>
        <dbReference type="Proteomes" id="UP000515160"/>
    </source>
</evidence>
<feature type="transmembrane region" description="Helical" evidence="2">
    <location>
        <begin position="128"/>
        <end position="150"/>
    </location>
</feature>
<feature type="transmembrane region" description="Helical" evidence="2">
    <location>
        <begin position="313"/>
        <end position="333"/>
    </location>
</feature>
<keyword evidence="3" id="KW-0732">Signal</keyword>
<gene>
    <name evidence="5" type="primary">LOC117574441</name>
</gene>
<evidence type="ECO:0000256" key="2">
    <source>
        <dbReference type="SAM" id="Phobius"/>
    </source>
</evidence>
<sequence length="596" mass="66216">MWHSRWHKFVNDLGVLSVFLLLFKVGSAPATSDSSSLNYNNYNGSIKQLRFHDFEPRQQLTRLVREGKEAAGEQEAGREARGFHFNASGQDVNVELEFIVPFVRVPVKRSIKLAREAVQSVLNLQKGALLNTAVIVVAGAIIAGIVRLVLAPIVFTSLANNYAGYVAKEYEDSPKSMRSLTQVLESQLDEHNIDVSVCAQRAICQYLQHNAAQAHRLDAGFSVSNAARLLHLMANSPWTDSLLNGTAVFSAIDVARSSRNCNQIYRSCSWPQLQGNILQRSWPNVLQYFNGREHCDRNGFQISGRPQGGSMHLVTLAQMILLILAGCVVIWAASEESEESSSNEANSSSSEAAKEQKQQQFKQHHHPPGVRLISFDTVDKDVAIGLDYLLPFVTVPVKRKRHEAPRPLVIVNSAAIFSCGLVAVGGIIVGHLIRSMGLETIVPDPKEDSAKKAARGLLDEQQNFLQIFDNFKLVYRNESGEKVETGLTNLVDTIEHSLLDNDIDLPACLLKSLCTFTHKAARNVRSGQASDMELMLDGVTSWHWLLSWFEQSAIREAVEAGRLSAPHYCNAKYPRCKWNSPDEKLLALLHNNVQFN</sequence>
<feature type="region of interest" description="Disordered" evidence="1">
    <location>
        <begin position="339"/>
        <end position="365"/>
    </location>
</feature>
<keyword evidence="2" id="KW-0472">Membrane</keyword>
<feature type="chain" id="PRO_5028049969" evidence="3">
    <location>
        <begin position="31"/>
        <end position="596"/>
    </location>
</feature>
<dbReference type="GeneID" id="117574441"/>
<dbReference type="AlphaFoldDB" id="A0A6P8XMG7"/>
<proteinExistence type="predicted"/>
<protein>
    <submittedName>
        <fullName evidence="5">Uncharacterized protein LOC117574441</fullName>
    </submittedName>
</protein>
<keyword evidence="4" id="KW-1185">Reference proteome</keyword>
<evidence type="ECO:0000313" key="5">
    <source>
        <dbReference type="RefSeq" id="XP_034114169.1"/>
    </source>
</evidence>